<reference evidence="3" key="1">
    <citation type="submission" date="2017-09" db="EMBL/GenBank/DDBJ databases">
        <title>Depth-based differentiation of microbial function through sediment-hosted aquifers and enrichment of novel symbionts in the deep terrestrial subsurface.</title>
        <authorList>
            <person name="Probst A.J."/>
            <person name="Ladd B."/>
            <person name="Jarett J.K."/>
            <person name="Geller-Mcgrath D.E."/>
            <person name="Sieber C.M.K."/>
            <person name="Emerson J.B."/>
            <person name="Anantharaman K."/>
            <person name="Thomas B.C."/>
            <person name="Malmstrom R."/>
            <person name="Stieglmeier M."/>
            <person name="Klingl A."/>
            <person name="Woyke T."/>
            <person name="Ryan C.M."/>
            <person name="Banfield J.F."/>
        </authorList>
    </citation>
    <scope>NUCLEOTIDE SEQUENCE [LARGE SCALE GENOMIC DNA]</scope>
</reference>
<accession>A0A2M7RRT8</accession>
<feature type="region of interest" description="Disordered" evidence="1">
    <location>
        <begin position="1"/>
        <end position="20"/>
    </location>
</feature>
<protein>
    <submittedName>
        <fullName evidence="2">Uncharacterized protein</fullName>
    </submittedName>
</protein>
<name>A0A2M7RRT8_9BACT</name>
<evidence type="ECO:0000313" key="3">
    <source>
        <dbReference type="Proteomes" id="UP000231069"/>
    </source>
</evidence>
<evidence type="ECO:0000256" key="1">
    <source>
        <dbReference type="SAM" id="MobiDB-lite"/>
    </source>
</evidence>
<sequence length="59" mass="6587">MAVTFPEDESITSFSTRPNLSRKGVLPITTAVYPLPDPSLCWVEAVCQLPRVPFEFNFA</sequence>
<dbReference type="Proteomes" id="UP000231069">
    <property type="component" value="Unassembled WGS sequence"/>
</dbReference>
<comment type="caution">
    <text evidence="2">The sequence shown here is derived from an EMBL/GenBank/DDBJ whole genome shotgun (WGS) entry which is preliminary data.</text>
</comment>
<dbReference type="EMBL" id="PFMK01000033">
    <property type="protein sequence ID" value="PIZ03013.1"/>
    <property type="molecule type" value="Genomic_DNA"/>
</dbReference>
<feature type="compositionally biased region" description="Acidic residues" evidence="1">
    <location>
        <begin position="1"/>
        <end position="10"/>
    </location>
</feature>
<organism evidence="2 3">
    <name type="scientific">Candidatus Gottesmanbacteria bacterium CG_4_10_14_0_8_um_filter_37_24</name>
    <dbReference type="NCBI Taxonomy" id="1974574"/>
    <lineage>
        <taxon>Bacteria</taxon>
        <taxon>Candidatus Gottesmaniibacteriota</taxon>
    </lineage>
</organism>
<evidence type="ECO:0000313" key="2">
    <source>
        <dbReference type="EMBL" id="PIZ03013.1"/>
    </source>
</evidence>
<proteinExistence type="predicted"/>
<gene>
    <name evidence="2" type="ORF">COY59_01700</name>
</gene>
<dbReference type="AlphaFoldDB" id="A0A2M7RRT8"/>